<dbReference type="PANTHER" id="PTHR12631:SF10">
    <property type="entry name" value="BETA-XYLOSIDASE-LIKE PROTEIN-RELATED"/>
    <property type="match status" value="1"/>
</dbReference>
<proteinExistence type="inferred from homology"/>
<dbReference type="Pfam" id="PF00150">
    <property type="entry name" value="Cellulase"/>
    <property type="match status" value="1"/>
</dbReference>
<sequence>MYGKWIEMYEKRIEMHEKWIEMYEKRIETYEKIYPYPVPLFPSKISDGFGVSFHLKVTSSDIKLMKAAGFKRARIDIFWSQVEKEKGKYDFVTTGYDELNKLLIDNGIQPFYILDYSNQLYEQNQSIVTEEGRKAFANFVSAVTKRYRGQGIIWEIWNEPNIENFWYDQPSYEDYSLLVKEIAPIIKRNDTSGLVVAPALAAIHEDSLKWLEETFKRGILKHLDAVSVHPYRSNIPESVISDYQKIRNLISKYTSNKIPIISGEWGYSMSELNSEEKQAEYLVRMFLVNSWEGIPISVWYDWKNDGYDPENREHNFGIMWRDLQPKLAFKAIKNLSTTLNRYKFVERMKYGGAQDYILKFVNDAGKQVIAFWTTASNHNVTLPLSAGKGKLISMLGTTKDIVWDKDNLILDLSSSPNYLVINSD</sequence>
<keyword evidence="2 3" id="KW-0326">Glycosidase</keyword>
<comment type="caution">
    <text evidence="5">The sequence shown here is derived from an EMBL/GenBank/DDBJ whole genome shotgun (WGS) entry which is preliminary data.</text>
</comment>
<dbReference type="InterPro" id="IPR051923">
    <property type="entry name" value="Glycosyl_Hydrolase_39"/>
</dbReference>
<keyword evidence="6" id="KW-1185">Reference proteome</keyword>
<accession>A0ABV5WJZ9</accession>
<keyword evidence="1 3" id="KW-0378">Hydrolase</keyword>
<dbReference type="RefSeq" id="WP_379951226.1">
    <property type="nucleotide sequence ID" value="NZ_JBHMAF010000180.1"/>
</dbReference>
<dbReference type="SUPFAM" id="SSF51445">
    <property type="entry name" value="(Trans)glycosidases"/>
    <property type="match status" value="1"/>
</dbReference>
<evidence type="ECO:0000256" key="1">
    <source>
        <dbReference type="ARBA" id="ARBA00022801"/>
    </source>
</evidence>
<dbReference type="InterPro" id="IPR001547">
    <property type="entry name" value="Glyco_hydro_5"/>
</dbReference>
<evidence type="ECO:0000256" key="3">
    <source>
        <dbReference type="RuleBase" id="RU361153"/>
    </source>
</evidence>
<evidence type="ECO:0000313" key="5">
    <source>
        <dbReference type="EMBL" id="MFB9760954.1"/>
    </source>
</evidence>
<protein>
    <submittedName>
        <fullName evidence="5">Cellulase family glycosylhydrolase</fullName>
    </submittedName>
</protein>
<comment type="similarity">
    <text evidence="3">Belongs to the glycosyl hydrolase 5 (cellulase A) family.</text>
</comment>
<dbReference type="Gene3D" id="3.20.20.80">
    <property type="entry name" value="Glycosidases"/>
    <property type="match status" value="1"/>
</dbReference>
<evidence type="ECO:0000259" key="4">
    <source>
        <dbReference type="Pfam" id="PF00150"/>
    </source>
</evidence>
<dbReference type="Proteomes" id="UP001589609">
    <property type="component" value="Unassembled WGS sequence"/>
</dbReference>
<gene>
    <name evidence="5" type="ORF">ACFFMS_22015</name>
</gene>
<feature type="domain" description="Glycoside hydrolase family 5" evidence="4">
    <location>
        <begin position="57"/>
        <end position="299"/>
    </location>
</feature>
<evidence type="ECO:0000256" key="2">
    <source>
        <dbReference type="ARBA" id="ARBA00023295"/>
    </source>
</evidence>
<organism evidence="5 6">
    <name type="scientific">Ectobacillus funiculus</name>
    <dbReference type="NCBI Taxonomy" id="137993"/>
    <lineage>
        <taxon>Bacteria</taxon>
        <taxon>Bacillati</taxon>
        <taxon>Bacillota</taxon>
        <taxon>Bacilli</taxon>
        <taxon>Bacillales</taxon>
        <taxon>Bacillaceae</taxon>
        <taxon>Ectobacillus</taxon>
    </lineage>
</organism>
<dbReference type="PANTHER" id="PTHR12631">
    <property type="entry name" value="ALPHA-L-IDURONIDASE"/>
    <property type="match status" value="1"/>
</dbReference>
<dbReference type="EMBL" id="JBHMAF010000180">
    <property type="protein sequence ID" value="MFB9760954.1"/>
    <property type="molecule type" value="Genomic_DNA"/>
</dbReference>
<name>A0ABV5WJZ9_9BACI</name>
<evidence type="ECO:0000313" key="6">
    <source>
        <dbReference type="Proteomes" id="UP001589609"/>
    </source>
</evidence>
<reference evidence="5 6" key="1">
    <citation type="submission" date="2024-09" db="EMBL/GenBank/DDBJ databases">
        <authorList>
            <person name="Sun Q."/>
            <person name="Mori K."/>
        </authorList>
    </citation>
    <scope>NUCLEOTIDE SEQUENCE [LARGE SCALE GENOMIC DNA]</scope>
    <source>
        <strain evidence="5 6">JCM 11201</strain>
    </source>
</reference>
<dbReference type="InterPro" id="IPR017853">
    <property type="entry name" value="GH"/>
</dbReference>